<dbReference type="Gene3D" id="3.40.50.720">
    <property type="entry name" value="NAD(P)-binding Rossmann-like Domain"/>
    <property type="match status" value="1"/>
</dbReference>
<evidence type="ECO:0000256" key="3">
    <source>
        <dbReference type="RuleBase" id="RU000363"/>
    </source>
</evidence>
<keyword evidence="2" id="KW-0560">Oxidoreductase</keyword>
<sequence length="260" mass="28123">MDKLVDIAGLVSLKGKTALITGASSGLGAYFAEVLAELGAEVIVAARREDRLRKLVDKIHQKGGLAHAVVMDVESTQSVQMAFEKVDSVVKNLDILVNNAGLSSTPSKFVDQDDEWEYIIDVNLKGAWRVAKQAAIRMASAQRGCIVNIGSIYSHCTGLQKTDYVVSKTALAQLTRNMALELTRSGVRVNTLSPGYFATEINETQLNSERGKEYINKLIPQRLGHYHELIAPLLLLVSDSGSFVNGISLVVDGGSLLQPV</sequence>
<dbReference type="GO" id="GO:0016491">
    <property type="term" value="F:oxidoreductase activity"/>
    <property type="evidence" value="ECO:0007669"/>
    <property type="project" value="UniProtKB-KW"/>
</dbReference>
<dbReference type="InterPro" id="IPR036291">
    <property type="entry name" value="NAD(P)-bd_dom_sf"/>
</dbReference>
<dbReference type="eggNOG" id="COG1028">
    <property type="taxonomic scope" value="Bacteria"/>
</dbReference>
<dbReference type="SUPFAM" id="SSF51735">
    <property type="entry name" value="NAD(P)-binding Rossmann-fold domains"/>
    <property type="match status" value="1"/>
</dbReference>
<dbReference type="InterPro" id="IPR020904">
    <property type="entry name" value="Sc_DH/Rdtase_CS"/>
</dbReference>
<dbReference type="FunFam" id="3.40.50.720:FF:000084">
    <property type="entry name" value="Short-chain dehydrogenase reductase"/>
    <property type="match status" value="1"/>
</dbReference>
<evidence type="ECO:0000256" key="1">
    <source>
        <dbReference type="ARBA" id="ARBA00006484"/>
    </source>
</evidence>
<name>H5TDT5_9ALTE</name>
<dbReference type="PROSITE" id="PS00061">
    <property type="entry name" value="ADH_SHORT"/>
    <property type="match status" value="1"/>
</dbReference>
<keyword evidence="5" id="KW-1185">Reference proteome</keyword>
<dbReference type="PANTHER" id="PTHR43669">
    <property type="entry name" value="5-KETO-D-GLUCONATE 5-REDUCTASE"/>
    <property type="match status" value="1"/>
</dbReference>
<dbReference type="AlphaFoldDB" id="H5TDT5"/>
<organism evidence="4 5">
    <name type="scientific">Glaciecola punicea ACAM 611</name>
    <dbReference type="NCBI Taxonomy" id="1121923"/>
    <lineage>
        <taxon>Bacteria</taxon>
        <taxon>Pseudomonadati</taxon>
        <taxon>Pseudomonadota</taxon>
        <taxon>Gammaproteobacteria</taxon>
        <taxon>Alteromonadales</taxon>
        <taxon>Alteromonadaceae</taxon>
        <taxon>Glaciecola</taxon>
    </lineage>
</organism>
<dbReference type="STRING" id="56804.BAE46_13530"/>
<evidence type="ECO:0000256" key="2">
    <source>
        <dbReference type="ARBA" id="ARBA00023002"/>
    </source>
</evidence>
<protein>
    <submittedName>
        <fullName evidence="4">Oxidoreductase ucpA</fullName>
    </submittedName>
</protein>
<comment type="similarity">
    <text evidence="1 3">Belongs to the short-chain dehydrogenases/reductases (SDR) family.</text>
</comment>
<dbReference type="InterPro" id="IPR002347">
    <property type="entry name" value="SDR_fam"/>
</dbReference>
<dbReference type="EMBL" id="BAET01000029">
    <property type="protein sequence ID" value="GAB56462.1"/>
    <property type="molecule type" value="Genomic_DNA"/>
</dbReference>
<dbReference type="Pfam" id="PF00106">
    <property type="entry name" value="adh_short"/>
    <property type="match status" value="1"/>
</dbReference>
<dbReference type="RefSeq" id="WP_006006636.1">
    <property type="nucleotide sequence ID" value="NZ_BAET01000029.1"/>
</dbReference>
<dbReference type="PANTHER" id="PTHR43669:SF3">
    <property type="entry name" value="ALCOHOL DEHYDROGENASE, PUTATIVE (AFU_ORTHOLOGUE AFUA_3G03445)-RELATED"/>
    <property type="match status" value="1"/>
</dbReference>
<evidence type="ECO:0000313" key="5">
    <source>
        <dbReference type="Proteomes" id="UP000053586"/>
    </source>
</evidence>
<dbReference type="PRINTS" id="PR00081">
    <property type="entry name" value="GDHRDH"/>
</dbReference>
<gene>
    <name evidence="4" type="primary">ucpA</name>
    <name evidence="4" type="ORF">GPUN_2347</name>
</gene>
<evidence type="ECO:0000313" key="4">
    <source>
        <dbReference type="EMBL" id="GAB56462.1"/>
    </source>
</evidence>
<comment type="caution">
    <text evidence="4">The sequence shown here is derived from an EMBL/GenBank/DDBJ whole genome shotgun (WGS) entry which is preliminary data.</text>
</comment>
<reference evidence="4 5" key="2">
    <citation type="journal article" date="2017" name="Antonie Van Leeuwenhoek">
        <title>Rhizobium rhizosphaerae sp. nov., a novel species isolated from rice rhizosphere.</title>
        <authorList>
            <person name="Zhao J.J."/>
            <person name="Zhang J."/>
            <person name="Zhang R.J."/>
            <person name="Zhang C.W."/>
            <person name="Yin H.Q."/>
            <person name="Zhang X.X."/>
        </authorList>
    </citation>
    <scope>NUCLEOTIDE SEQUENCE [LARGE SCALE GENOMIC DNA]</scope>
    <source>
        <strain evidence="4 5">ACAM 611</strain>
    </source>
</reference>
<dbReference type="CDD" id="cd05233">
    <property type="entry name" value="SDR_c"/>
    <property type="match status" value="1"/>
</dbReference>
<dbReference type="OrthoDB" id="9803333at2"/>
<proteinExistence type="inferred from homology"/>
<accession>H5TDT5</accession>
<reference evidence="4 5" key="1">
    <citation type="journal article" date="2012" name="J. Bacteriol.">
        <title>Genome sequence of proteorhodopsin-containing sea ice bacterium Glaciecola punicea ACAM 611T.</title>
        <authorList>
            <person name="Qin Q.-L."/>
            <person name="Xie B.-B."/>
            <person name="Shu Y.-L."/>
            <person name="Rong J.-C."/>
            <person name="Zhao D.-L."/>
            <person name="Zhang X.-Y."/>
            <person name="Chen X.-L."/>
            <person name="Zhou B.-C."/>
            <person name="Zhanga Y.-Z."/>
        </authorList>
    </citation>
    <scope>NUCLEOTIDE SEQUENCE [LARGE SCALE GENOMIC DNA]</scope>
    <source>
        <strain evidence="4 5">ACAM 611</strain>
    </source>
</reference>
<dbReference type="Proteomes" id="UP000053586">
    <property type="component" value="Unassembled WGS sequence"/>
</dbReference>
<dbReference type="PRINTS" id="PR00080">
    <property type="entry name" value="SDRFAMILY"/>
</dbReference>